<evidence type="ECO:0000259" key="8">
    <source>
        <dbReference type="Pfam" id="PF00324"/>
    </source>
</evidence>
<feature type="transmembrane region" description="Helical" evidence="7">
    <location>
        <begin position="150"/>
        <end position="175"/>
    </location>
</feature>
<evidence type="ECO:0000256" key="3">
    <source>
        <dbReference type="ARBA" id="ARBA00022692"/>
    </source>
</evidence>
<feature type="transmembrane region" description="Helical" evidence="7">
    <location>
        <begin position="46"/>
        <end position="68"/>
    </location>
</feature>
<feature type="transmembrane region" description="Helical" evidence="7">
    <location>
        <begin position="12"/>
        <end position="34"/>
    </location>
</feature>
<dbReference type="PANTHER" id="PTHR43495">
    <property type="entry name" value="GABA PERMEASE"/>
    <property type="match status" value="1"/>
</dbReference>
<evidence type="ECO:0000256" key="2">
    <source>
        <dbReference type="ARBA" id="ARBA00022448"/>
    </source>
</evidence>
<feature type="transmembrane region" description="Helical" evidence="7">
    <location>
        <begin position="89"/>
        <end position="110"/>
    </location>
</feature>
<evidence type="ECO:0000256" key="1">
    <source>
        <dbReference type="ARBA" id="ARBA00004651"/>
    </source>
</evidence>
<protein>
    <submittedName>
        <fullName evidence="9">GABA permease (4-amino butyrate transport carrier)</fullName>
    </submittedName>
</protein>
<comment type="subcellular location">
    <subcellularLocation>
        <location evidence="1">Cell membrane</location>
        <topology evidence="1">Multi-pass membrane protein</topology>
    </subcellularLocation>
</comment>
<dbReference type="GO" id="GO:0005886">
    <property type="term" value="C:plasma membrane"/>
    <property type="evidence" value="ECO:0007669"/>
    <property type="project" value="UniProtKB-SubCell"/>
</dbReference>
<feature type="transmembrane region" description="Helical" evidence="7">
    <location>
        <begin position="284"/>
        <end position="308"/>
    </location>
</feature>
<dbReference type="InterPro" id="IPR004840">
    <property type="entry name" value="Amino_acid_permease_CS"/>
</dbReference>
<dbReference type="RefSeq" id="WP_061143155.1">
    <property type="nucleotide sequence ID" value="NZ_LNNH01000029.1"/>
</dbReference>
<name>A0A109MWI7_9BACI</name>
<keyword evidence="3 7" id="KW-0812">Transmembrane</keyword>
<dbReference type="PROSITE" id="PS00218">
    <property type="entry name" value="AMINO_ACID_PERMEASE_1"/>
    <property type="match status" value="1"/>
</dbReference>
<feature type="transmembrane region" description="Helical" evidence="7">
    <location>
        <begin position="238"/>
        <end position="259"/>
    </location>
</feature>
<dbReference type="Gene3D" id="1.20.1740.10">
    <property type="entry name" value="Amino acid/polyamine transporter I"/>
    <property type="match status" value="1"/>
</dbReference>
<comment type="caution">
    <text evidence="9">The sequence shown here is derived from an EMBL/GenBank/DDBJ whole genome shotgun (WGS) entry which is preliminary data.</text>
</comment>
<reference evidence="9 10" key="1">
    <citation type="submission" date="2015-11" db="EMBL/GenBank/DDBJ databases">
        <title>Genome Sequence of Bacillus simplex strain VanAntwerpen2.</title>
        <authorList>
            <person name="Couger M.B."/>
        </authorList>
    </citation>
    <scope>NUCLEOTIDE SEQUENCE [LARGE SCALE GENOMIC DNA]</scope>
    <source>
        <strain evidence="9 10">VanAntwerpen02</strain>
    </source>
</reference>
<dbReference type="Pfam" id="PF00324">
    <property type="entry name" value="AA_permease"/>
    <property type="match status" value="1"/>
</dbReference>
<evidence type="ECO:0000256" key="4">
    <source>
        <dbReference type="ARBA" id="ARBA00022970"/>
    </source>
</evidence>
<feature type="transmembrane region" description="Helical" evidence="7">
    <location>
        <begin position="116"/>
        <end position="138"/>
    </location>
</feature>
<dbReference type="AlphaFoldDB" id="A0A109MWI7"/>
<dbReference type="GO" id="GO:0055085">
    <property type="term" value="P:transmembrane transport"/>
    <property type="evidence" value="ECO:0007669"/>
    <property type="project" value="InterPro"/>
</dbReference>
<dbReference type="Proteomes" id="UP000064189">
    <property type="component" value="Unassembled WGS sequence"/>
</dbReference>
<dbReference type="GO" id="GO:0006865">
    <property type="term" value="P:amino acid transport"/>
    <property type="evidence" value="ECO:0007669"/>
    <property type="project" value="UniProtKB-KW"/>
</dbReference>
<organism evidence="9 10">
    <name type="scientific">Peribacillus simplex</name>
    <dbReference type="NCBI Taxonomy" id="1478"/>
    <lineage>
        <taxon>Bacteria</taxon>
        <taxon>Bacillati</taxon>
        <taxon>Bacillota</taxon>
        <taxon>Bacilli</taxon>
        <taxon>Bacillales</taxon>
        <taxon>Bacillaceae</taxon>
        <taxon>Peribacillus</taxon>
    </lineage>
</organism>
<keyword evidence="6 7" id="KW-0472">Membrane</keyword>
<sequence>MDSNGGSLQRRLLPRHISMMAMGGAIGTGIFQGSAETISLAGPGVIFTYIFAGLLLLVVMGAIAEMAIAYPNTNMKGFIQKAFGKRSSFIIGWMYCFMWLSVCVIEVVVAGSFLQYWLPAIPLWVLSLACTALIIGVNMMNVKNYGEFEFWFAGIKITMIILFIILGACILFGIIPSGGSNYLQNFTGHGGFFPNGWMSIFSALLIVMFSYGGSELIGLTVTEAKDAERILPKVIKSYIWRIILFFTLPILVICGLIPWNEITDQSSPFVQVLSMSGFQGSAHIMNFILITAVLSAANSGIYGCTRMLHSLATEGEAPKAFSYVSKNGVPMYSLVLSAVVLVAGSMITYVAQDEAFLLLMAIPGFVVSLVWISICFAQLKLRRSYTEVPSFKVWGFPYVTTFAAIILSIISLSFVFSEQNRISIITCLLVLAALTVISIFKFKRVDGQEPTIIKKDIIK</sequence>
<feature type="transmembrane region" description="Helical" evidence="7">
    <location>
        <begin position="195"/>
        <end position="217"/>
    </location>
</feature>
<feature type="transmembrane region" description="Helical" evidence="7">
    <location>
        <begin position="422"/>
        <end position="440"/>
    </location>
</feature>
<dbReference type="PANTHER" id="PTHR43495:SF5">
    <property type="entry name" value="GAMMA-AMINOBUTYRIC ACID PERMEASE"/>
    <property type="match status" value="1"/>
</dbReference>
<keyword evidence="5 7" id="KW-1133">Transmembrane helix</keyword>
<keyword evidence="10" id="KW-1185">Reference proteome</keyword>
<dbReference type="EMBL" id="LNNH01000029">
    <property type="protein sequence ID" value="KWW16994.1"/>
    <property type="molecule type" value="Genomic_DNA"/>
</dbReference>
<proteinExistence type="predicted"/>
<dbReference type="FunFam" id="1.20.1740.10:FF:000001">
    <property type="entry name" value="Amino acid permease"/>
    <property type="match status" value="1"/>
</dbReference>
<evidence type="ECO:0000256" key="6">
    <source>
        <dbReference type="ARBA" id="ARBA00023136"/>
    </source>
</evidence>
<feature type="transmembrane region" description="Helical" evidence="7">
    <location>
        <begin position="329"/>
        <end position="350"/>
    </location>
</feature>
<dbReference type="InterPro" id="IPR004841">
    <property type="entry name" value="AA-permease/SLC12A_dom"/>
</dbReference>
<feature type="domain" description="Amino acid permease/ SLC12A" evidence="8">
    <location>
        <begin position="16"/>
        <end position="417"/>
    </location>
</feature>
<evidence type="ECO:0000313" key="9">
    <source>
        <dbReference type="EMBL" id="KWW16994.1"/>
    </source>
</evidence>
<feature type="transmembrane region" description="Helical" evidence="7">
    <location>
        <begin position="391"/>
        <end position="416"/>
    </location>
</feature>
<gene>
    <name evidence="9" type="ORF">AS888_23725</name>
</gene>
<evidence type="ECO:0000313" key="10">
    <source>
        <dbReference type="Proteomes" id="UP000064189"/>
    </source>
</evidence>
<evidence type="ECO:0000256" key="5">
    <source>
        <dbReference type="ARBA" id="ARBA00022989"/>
    </source>
</evidence>
<dbReference type="PIRSF" id="PIRSF006060">
    <property type="entry name" value="AA_transporter"/>
    <property type="match status" value="1"/>
</dbReference>
<keyword evidence="2" id="KW-0813">Transport</keyword>
<evidence type="ECO:0000256" key="7">
    <source>
        <dbReference type="SAM" id="Phobius"/>
    </source>
</evidence>
<accession>A0A109MWI7</accession>
<keyword evidence="4" id="KW-0029">Amino-acid transport</keyword>
<feature type="transmembrane region" description="Helical" evidence="7">
    <location>
        <begin position="356"/>
        <end position="379"/>
    </location>
</feature>